<evidence type="ECO:0000256" key="3">
    <source>
        <dbReference type="ARBA" id="ARBA00004659"/>
    </source>
</evidence>
<dbReference type="EMBL" id="JAELUQ010000009">
    <property type="protein sequence ID" value="KAG7408727.1"/>
    <property type="molecule type" value="Genomic_DNA"/>
</dbReference>
<dbReference type="GO" id="GO:0003999">
    <property type="term" value="F:adenine phosphoribosyltransferase activity"/>
    <property type="evidence" value="ECO:0007669"/>
    <property type="project" value="UniProtKB-EC"/>
</dbReference>
<feature type="compositionally biased region" description="Basic and acidic residues" evidence="8">
    <location>
        <begin position="194"/>
        <end position="218"/>
    </location>
</feature>
<evidence type="ECO:0000256" key="7">
    <source>
        <dbReference type="ARBA" id="ARBA00022726"/>
    </source>
</evidence>
<evidence type="ECO:0000256" key="6">
    <source>
        <dbReference type="ARBA" id="ARBA00022490"/>
    </source>
</evidence>
<reference evidence="10" key="1">
    <citation type="submission" date="2021-04" db="EMBL/GenBank/DDBJ databases">
        <title>First draft genome resource for Brassicaceae pathogens Fusarium oxysporum f. sp. raphani and Fusarium oxysporum f. sp. rapae.</title>
        <authorList>
            <person name="Asai S."/>
        </authorList>
    </citation>
    <scope>NUCLEOTIDE SEQUENCE</scope>
    <source>
        <strain evidence="10">Tf1208</strain>
    </source>
</reference>
<keyword evidence="7" id="KW-0660">Purine salvage</keyword>
<dbReference type="PANTHER" id="PTHR32315">
    <property type="entry name" value="ADENINE PHOSPHORIBOSYLTRANSFERASE"/>
    <property type="match status" value="1"/>
</dbReference>
<comment type="caution">
    <text evidence="10">The sequence shown here is derived from an EMBL/GenBank/DDBJ whole genome shotgun (WGS) entry which is preliminary data.</text>
</comment>
<evidence type="ECO:0000256" key="5">
    <source>
        <dbReference type="ARBA" id="ARBA00011893"/>
    </source>
</evidence>
<dbReference type="GO" id="GO:0004631">
    <property type="term" value="F:phosphomevalonate kinase activity"/>
    <property type="evidence" value="ECO:0007669"/>
    <property type="project" value="InterPro"/>
</dbReference>
<keyword evidence="6" id="KW-0963">Cytoplasm</keyword>
<dbReference type="GO" id="GO:0006695">
    <property type="term" value="P:cholesterol biosynthetic process"/>
    <property type="evidence" value="ECO:0007669"/>
    <property type="project" value="InterPro"/>
</dbReference>
<feature type="domain" description="Phosphoribosyltransferase" evidence="9">
    <location>
        <begin position="288"/>
        <end position="425"/>
    </location>
</feature>
<gene>
    <name evidence="10" type="primary">apt</name>
    <name evidence="10" type="ORF">Forpe1208_v012291</name>
</gene>
<dbReference type="GO" id="GO:0005737">
    <property type="term" value="C:cytoplasm"/>
    <property type="evidence" value="ECO:0007669"/>
    <property type="project" value="UniProtKB-SubCell"/>
</dbReference>
<dbReference type="InterPro" id="IPR050054">
    <property type="entry name" value="UPRTase/APRTase"/>
</dbReference>
<dbReference type="GO" id="GO:0016208">
    <property type="term" value="F:AMP binding"/>
    <property type="evidence" value="ECO:0007669"/>
    <property type="project" value="TreeGrafter"/>
</dbReference>
<keyword evidence="10" id="KW-0808">Transferase</keyword>
<dbReference type="GO" id="GO:0002055">
    <property type="term" value="F:adenine binding"/>
    <property type="evidence" value="ECO:0007669"/>
    <property type="project" value="TreeGrafter"/>
</dbReference>
<dbReference type="InterPro" id="IPR000836">
    <property type="entry name" value="PRTase_dom"/>
</dbReference>
<proteinExistence type="inferred from homology"/>
<comment type="similarity">
    <text evidence="4">Belongs to the purine/pyrimidine phosphoribosyltransferase family.</text>
</comment>
<evidence type="ECO:0000256" key="1">
    <source>
        <dbReference type="ARBA" id="ARBA00000868"/>
    </source>
</evidence>
<dbReference type="InterPro" id="IPR005919">
    <property type="entry name" value="Pmev_kin_anim"/>
</dbReference>
<dbReference type="AlphaFoldDB" id="A0A8J5U3J8"/>
<evidence type="ECO:0000259" key="9">
    <source>
        <dbReference type="Pfam" id="PF00156"/>
    </source>
</evidence>
<dbReference type="GO" id="GO:0044209">
    <property type="term" value="P:AMP salvage"/>
    <property type="evidence" value="ECO:0007669"/>
    <property type="project" value="TreeGrafter"/>
</dbReference>
<evidence type="ECO:0000256" key="8">
    <source>
        <dbReference type="SAM" id="MobiDB-lite"/>
    </source>
</evidence>
<evidence type="ECO:0000256" key="4">
    <source>
        <dbReference type="ARBA" id="ARBA00008391"/>
    </source>
</evidence>
<comment type="catalytic activity">
    <reaction evidence="1">
        <text>AMP + diphosphate = 5-phospho-alpha-D-ribose 1-diphosphate + adenine</text>
        <dbReference type="Rhea" id="RHEA:16609"/>
        <dbReference type="ChEBI" id="CHEBI:16708"/>
        <dbReference type="ChEBI" id="CHEBI:33019"/>
        <dbReference type="ChEBI" id="CHEBI:58017"/>
        <dbReference type="ChEBI" id="CHEBI:456215"/>
        <dbReference type="EC" id="2.4.2.7"/>
    </reaction>
</comment>
<feature type="region of interest" description="Disordered" evidence="8">
    <location>
        <begin position="194"/>
        <end position="226"/>
    </location>
</feature>
<dbReference type="Proteomes" id="UP000694050">
    <property type="component" value="Unassembled WGS sequence"/>
</dbReference>
<accession>A0A8J5U3J8</accession>
<organism evidence="10 11">
    <name type="scientific">Fusarium oxysporum f. sp. rapae</name>
    <dbReference type="NCBI Taxonomy" id="485398"/>
    <lineage>
        <taxon>Eukaryota</taxon>
        <taxon>Fungi</taxon>
        <taxon>Dikarya</taxon>
        <taxon>Ascomycota</taxon>
        <taxon>Pezizomycotina</taxon>
        <taxon>Sordariomycetes</taxon>
        <taxon>Hypocreomycetidae</taxon>
        <taxon>Hypocreales</taxon>
        <taxon>Nectriaceae</taxon>
        <taxon>Fusarium</taxon>
        <taxon>Fusarium oxysporum species complex</taxon>
    </lineage>
</organism>
<dbReference type="PANTHER" id="PTHR32315:SF3">
    <property type="entry name" value="ADENINE PHOSPHORIBOSYLTRANSFERASE"/>
    <property type="match status" value="1"/>
</dbReference>
<dbReference type="CDD" id="cd06223">
    <property type="entry name" value="PRTases_typeI"/>
    <property type="match status" value="1"/>
</dbReference>
<keyword evidence="10" id="KW-0328">Glycosyltransferase</keyword>
<comment type="pathway">
    <text evidence="3">Purine metabolism; AMP biosynthesis via salvage pathway; AMP from adenine: step 1/1.</text>
</comment>
<dbReference type="EC" id="2.4.2.7" evidence="5"/>
<evidence type="ECO:0000256" key="2">
    <source>
        <dbReference type="ARBA" id="ARBA00004496"/>
    </source>
</evidence>
<dbReference type="GO" id="GO:0006166">
    <property type="term" value="P:purine ribonucleoside salvage"/>
    <property type="evidence" value="ECO:0007669"/>
    <property type="project" value="UniProtKB-KW"/>
</dbReference>
<dbReference type="GO" id="GO:0006168">
    <property type="term" value="P:adenine salvage"/>
    <property type="evidence" value="ECO:0007669"/>
    <property type="project" value="TreeGrafter"/>
</dbReference>
<evidence type="ECO:0000313" key="11">
    <source>
        <dbReference type="Proteomes" id="UP000694050"/>
    </source>
</evidence>
<sequence length="456" mass="49789">MQWVYNVARDLLPLSSGAYGADLGPDPRDMALAAKAFGPNGPRLARLKQNLDPRNVLAYACPLPKPPMKQKLIILVTGESGVGKDYCADIWVSISDATKREYAAATGADLDALLGNRAYKEQHRPALTAFFKQQMRQQPRLPEKHFLNVVFDAADMDVLVITGMRDEAPAATLSHLIPNSRLLDIRVTASEKTRQARRECQVNDNDRHDHDCKNDNRDSNGSNCKSNSTTLDYRHSLVFDNEATGDEVVREFADKYLLSLLHKDLERLASMVVPVPDFPRPGIEFRHVLNIAQRQGGLALCTSLLRTQFKGDWGKVGAVACCEAGGFVYASALAQQVDVPLALIREAGKLPPPTVSVKKPSSHISGSESNDLGGKRIEMSQDLIPRGASVVVIDDVLATGKTLCAVLQLLAEAGISNENISIMVVAEFPIHCGRELLYHRGFGGISIQSLLVFDGV</sequence>
<dbReference type="Pfam" id="PF00156">
    <property type="entry name" value="Pribosyltran"/>
    <property type="match status" value="1"/>
</dbReference>
<protein>
    <recommendedName>
        <fullName evidence="5">adenine phosphoribosyltransferase</fullName>
        <ecNumber evidence="5">2.4.2.7</ecNumber>
    </recommendedName>
</protein>
<comment type="subcellular location">
    <subcellularLocation>
        <location evidence="2">Cytoplasm</location>
    </subcellularLocation>
</comment>
<evidence type="ECO:0000313" key="10">
    <source>
        <dbReference type="EMBL" id="KAG7408727.1"/>
    </source>
</evidence>
<dbReference type="Pfam" id="PF04275">
    <property type="entry name" value="P-mevalo_kinase"/>
    <property type="match status" value="1"/>
</dbReference>
<name>A0A8J5U3J8_FUSOX</name>